<dbReference type="Proteomes" id="UP000014760">
    <property type="component" value="Unassembled WGS sequence"/>
</dbReference>
<protein>
    <submittedName>
        <fullName evidence="1 2">Uncharacterized protein</fullName>
    </submittedName>
</protein>
<dbReference type="AlphaFoldDB" id="R7T7B9"/>
<name>R7T7B9_CAPTE</name>
<sequence>MKFIKFWRVEEISDGSKISDAKLSFKAGFDDNEQLLLDGAVERSRLSLCCKNSKQDQVSNHNSEGLTVIHLESQKIGIMTFWSFLIPCRFEGFLPLRTNKHMTERYWIVFIFLKETENDVGIGNLYLLQGNMCEST</sequence>
<dbReference type="EnsemblMetazoa" id="CapteT207172">
    <property type="protein sequence ID" value="CapteP207172"/>
    <property type="gene ID" value="CapteG207172"/>
</dbReference>
<dbReference type="EMBL" id="AMQN01003269">
    <property type="status" value="NOT_ANNOTATED_CDS"/>
    <property type="molecule type" value="Genomic_DNA"/>
</dbReference>
<dbReference type="HOGENOM" id="CLU_1877403_0_0_1"/>
<evidence type="ECO:0000313" key="2">
    <source>
        <dbReference type="EnsemblMetazoa" id="CapteP207172"/>
    </source>
</evidence>
<keyword evidence="3" id="KW-1185">Reference proteome</keyword>
<gene>
    <name evidence="1" type="ORF">CAPTEDRAFT_207172</name>
</gene>
<dbReference type="EMBL" id="KB311417">
    <property type="protein sequence ID" value="ELT89298.1"/>
    <property type="molecule type" value="Genomic_DNA"/>
</dbReference>
<reference evidence="2" key="3">
    <citation type="submission" date="2015-06" db="UniProtKB">
        <authorList>
            <consortium name="EnsemblMetazoa"/>
        </authorList>
    </citation>
    <scope>IDENTIFICATION</scope>
</reference>
<dbReference type="EMBL" id="AMQN01003268">
    <property type="status" value="NOT_ANNOTATED_CDS"/>
    <property type="molecule type" value="Genomic_DNA"/>
</dbReference>
<evidence type="ECO:0000313" key="3">
    <source>
        <dbReference type="Proteomes" id="UP000014760"/>
    </source>
</evidence>
<evidence type="ECO:0000313" key="1">
    <source>
        <dbReference type="EMBL" id="ELT89298.1"/>
    </source>
</evidence>
<reference evidence="1 3" key="2">
    <citation type="journal article" date="2013" name="Nature">
        <title>Insights into bilaterian evolution from three spiralian genomes.</title>
        <authorList>
            <person name="Simakov O."/>
            <person name="Marletaz F."/>
            <person name="Cho S.J."/>
            <person name="Edsinger-Gonzales E."/>
            <person name="Havlak P."/>
            <person name="Hellsten U."/>
            <person name="Kuo D.H."/>
            <person name="Larsson T."/>
            <person name="Lv J."/>
            <person name="Arendt D."/>
            <person name="Savage R."/>
            <person name="Osoegawa K."/>
            <person name="de Jong P."/>
            <person name="Grimwood J."/>
            <person name="Chapman J.A."/>
            <person name="Shapiro H."/>
            <person name="Aerts A."/>
            <person name="Otillar R.P."/>
            <person name="Terry A.Y."/>
            <person name="Boore J.L."/>
            <person name="Grigoriev I.V."/>
            <person name="Lindberg D.R."/>
            <person name="Seaver E.C."/>
            <person name="Weisblat D.A."/>
            <person name="Putnam N.H."/>
            <person name="Rokhsar D.S."/>
        </authorList>
    </citation>
    <scope>NUCLEOTIDE SEQUENCE</scope>
    <source>
        <strain evidence="1 3">I ESC-2004</strain>
    </source>
</reference>
<accession>R7T7B9</accession>
<reference evidence="3" key="1">
    <citation type="submission" date="2012-12" db="EMBL/GenBank/DDBJ databases">
        <authorList>
            <person name="Hellsten U."/>
            <person name="Grimwood J."/>
            <person name="Chapman J.A."/>
            <person name="Shapiro H."/>
            <person name="Aerts A."/>
            <person name="Otillar R.P."/>
            <person name="Terry A.Y."/>
            <person name="Boore J.L."/>
            <person name="Simakov O."/>
            <person name="Marletaz F."/>
            <person name="Cho S.-J."/>
            <person name="Edsinger-Gonzales E."/>
            <person name="Havlak P."/>
            <person name="Kuo D.-H."/>
            <person name="Larsson T."/>
            <person name="Lv J."/>
            <person name="Arendt D."/>
            <person name="Savage R."/>
            <person name="Osoegawa K."/>
            <person name="de Jong P."/>
            <person name="Lindberg D.R."/>
            <person name="Seaver E.C."/>
            <person name="Weisblat D.A."/>
            <person name="Putnam N.H."/>
            <person name="Grigoriev I.V."/>
            <person name="Rokhsar D.S."/>
        </authorList>
    </citation>
    <scope>NUCLEOTIDE SEQUENCE</scope>
    <source>
        <strain evidence="3">I ESC-2004</strain>
    </source>
</reference>
<organism evidence="1">
    <name type="scientific">Capitella teleta</name>
    <name type="common">Polychaete worm</name>
    <dbReference type="NCBI Taxonomy" id="283909"/>
    <lineage>
        <taxon>Eukaryota</taxon>
        <taxon>Metazoa</taxon>
        <taxon>Spiralia</taxon>
        <taxon>Lophotrochozoa</taxon>
        <taxon>Annelida</taxon>
        <taxon>Polychaeta</taxon>
        <taxon>Sedentaria</taxon>
        <taxon>Scolecida</taxon>
        <taxon>Capitellidae</taxon>
        <taxon>Capitella</taxon>
    </lineage>
</organism>
<proteinExistence type="predicted"/>